<proteinExistence type="predicted"/>
<evidence type="ECO:0000256" key="1">
    <source>
        <dbReference type="ARBA" id="ARBA00023015"/>
    </source>
</evidence>
<organism evidence="5 6">
    <name type="scientific">Flintibacter hominis</name>
    <dbReference type="NCBI Taxonomy" id="2763048"/>
    <lineage>
        <taxon>Bacteria</taxon>
        <taxon>Bacillati</taxon>
        <taxon>Bacillota</taxon>
        <taxon>Clostridia</taxon>
        <taxon>Eubacteriales</taxon>
        <taxon>Flintibacter</taxon>
    </lineage>
</organism>
<dbReference type="SUPFAM" id="SSF46785">
    <property type="entry name" value="Winged helix' DNA-binding domain"/>
    <property type="match status" value="1"/>
</dbReference>
<dbReference type="AlphaFoldDB" id="A0A8J6MCX5"/>
<dbReference type="Gene3D" id="1.20.120.530">
    <property type="entry name" value="GntR ligand-binding domain-like"/>
    <property type="match status" value="1"/>
</dbReference>
<dbReference type="InterPro" id="IPR011711">
    <property type="entry name" value="GntR_C"/>
</dbReference>
<dbReference type="GO" id="GO:0003700">
    <property type="term" value="F:DNA-binding transcription factor activity"/>
    <property type="evidence" value="ECO:0007669"/>
    <property type="project" value="InterPro"/>
</dbReference>
<dbReference type="SMART" id="SM00345">
    <property type="entry name" value="HTH_GNTR"/>
    <property type="match status" value="1"/>
</dbReference>
<dbReference type="InterPro" id="IPR036388">
    <property type="entry name" value="WH-like_DNA-bd_sf"/>
</dbReference>
<dbReference type="Pfam" id="PF00392">
    <property type="entry name" value="GntR"/>
    <property type="match status" value="1"/>
</dbReference>
<dbReference type="EMBL" id="JACOPO010000003">
    <property type="protein sequence ID" value="MBC5722361.1"/>
    <property type="molecule type" value="Genomic_DNA"/>
</dbReference>
<dbReference type="SUPFAM" id="SSF48008">
    <property type="entry name" value="GntR ligand-binding domain-like"/>
    <property type="match status" value="1"/>
</dbReference>
<name>A0A8J6MCX5_9FIRM</name>
<dbReference type="Proteomes" id="UP000628736">
    <property type="component" value="Unassembled WGS sequence"/>
</dbReference>
<gene>
    <name evidence="5" type="ORF">H8S11_06010</name>
</gene>
<keyword evidence="3" id="KW-0804">Transcription</keyword>
<accession>A0A8J6MCX5</accession>
<evidence type="ECO:0000313" key="6">
    <source>
        <dbReference type="Proteomes" id="UP000628736"/>
    </source>
</evidence>
<keyword evidence="1" id="KW-0805">Transcription regulation</keyword>
<dbReference type="Gene3D" id="1.10.10.10">
    <property type="entry name" value="Winged helix-like DNA-binding domain superfamily/Winged helix DNA-binding domain"/>
    <property type="match status" value="1"/>
</dbReference>
<dbReference type="PANTHER" id="PTHR43537">
    <property type="entry name" value="TRANSCRIPTIONAL REGULATOR, GNTR FAMILY"/>
    <property type="match status" value="1"/>
</dbReference>
<dbReference type="PRINTS" id="PR00035">
    <property type="entry name" value="HTHGNTR"/>
</dbReference>
<dbReference type="GO" id="GO:0003677">
    <property type="term" value="F:DNA binding"/>
    <property type="evidence" value="ECO:0007669"/>
    <property type="project" value="UniProtKB-KW"/>
</dbReference>
<dbReference type="PANTHER" id="PTHR43537:SF5">
    <property type="entry name" value="UXU OPERON TRANSCRIPTIONAL REGULATOR"/>
    <property type="match status" value="1"/>
</dbReference>
<sequence length="241" mass="27559">MDKNYLAPIASKSMVDIVVSRLTEAIISGELKPGDQIPVESELVRKFGVGRNTVREAVRILVAYGVLTIRRAEGTYVCDGFSPKVLNPMVYSIILRSGSSFNELIGLREVVENGIMQMLLEKRISEEQWKVLYQKYEKLRGYLMEDPPDFQKIADADIEFHDELARSTENAAIMIVHSNIVELTKASRLKTIETVIQKGDRQYLIDTHKNLLDKLAGTNMEELYQAINDSYFYWRGVYKDQ</sequence>
<dbReference type="InterPro" id="IPR008920">
    <property type="entry name" value="TF_FadR/GntR_C"/>
</dbReference>
<evidence type="ECO:0000256" key="3">
    <source>
        <dbReference type="ARBA" id="ARBA00023163"/>
    </source>
</evidence>
<dbReference type="Pfam" id="PF07729">
    <property type="entry name" value="FCD"/>
    <property type="match status" value="1"/>
</dbReference>
<evidence type="ECO:0000313" key="5">
    <source>
        <dbReference type="EMBL" id="MBC5722361.1"/>
    </source>
</evidence>
<dbReference type="InterPro" id="IPR036390">
    <property type="entry name" value="WH_DNA-bd_sf"/>
</dbReference>
<evidence type="ECO:0000256" key="2">
    <source>
        <dbReference type="ARBA" id="ARBA00023125"/>
    </source>
</evidence>
<evidence type="ECO:0000259" key="4">
    <source>
        <dbReference type="PROSITE" id="PS50949"/>
    </source>
</evidence>
<dbReference type="CDD" id="cd07377">
    <property type="entry name" value="WHTH_GntR"/>
    <property type="match status" value="1"/>
</dbReference>
<dbReference type="PROSITE" id="PS50949">
    <property type="entry name" value="HTH_GNTR"/>
    <property type="match status" value="1"/>
</dbReference>
<keyword evidence="6" id="KW-1185">Reference proteome</keyword>
<protein>
    <submittedName>
        <fullName evidence="5">FadR family transcriptional regulator</fullName>
    </submittedName>
</protein>
<reference evidence="5" key="1">
    <citation type="submission" date="2020-08" db="EMBL/GenBank/DDBJ databases">
        <title>Genome public.</title>
        <authorList>
            <person name="Liu C."/>
            <person name="Sun Q."/>
        </authorList>
    </citation>
    <scope>NUCLEOTIDE SEQUENCE</scope>
    <source>
        <strain evidence="5">NSJ-23</strain>
    </source>
</reference>
<keyword evidence="2" id="KW-0238">DNA-binding</keyword>
<feature type="domain" description="HTH gntR-type" evidence="4">
    <location>
        <begin position="12"/>
        <end position="80"/>
    </location>
</feature>
<dbReference type="InterPro" id="IPR000524">
    <property type="entry name" value="Tscrpt_reg_HTH_GntR"/>
</dbReference>
<comment type="caution">
    <text evidence="5">The sequence shown here is derived from an EMBL/GenBank/DDBJ whole genome shotgun (WGS) entry which is preliminary data.</text>
</comment>